<name>A0AAP0QJ12_9ROSI</name>
<gene>
    <name evidence="1" type="ORF">WN944_005617</name>
</gene>
<organism evidence="1 2">
    <name type="scientific">Citrus x changshan-huyou</name>
    <dbReference type="NCBI Taxonomy" id="2935761"/>
    <lineage>
        <taxon>Eukaryota</taxon>
        <taxon>Viridiplantae</taxon>
        <taxon>Streptophyta</taxon>
        <taxon>Embryophyta</taxon>
        <taxon>Tracheophyta</taxon>
        <taxon>Spermatophyta</taxon>
        <taxon>Magnoliopsida</taxon>
        <taxon>eudicotyledons</taxon>
        <taxon>Gunneridae</taxon>
        <taxon>Pentapetalae</taxon>
        <taxon>rosids</taxon>
        <taxon>malvids</taxon>
        <taxon>Sapindales</taxon>
        <taxon>Rutaceae</taxon>
        <taxon>Aurantioideae</taxon>
        <taxon>Citrus</taxon>
    </lineage>
</organism>
<dbReference type="EMBL" id="JBCGBO010000006">
    <property type="protein sequence ID" value="KAK9194910.1"/>
    <property type="molecule type" value="Genomic_DNA"/>
</dbReference>
<reference evidence="1 2" key="1">
    <citation type="submission" date="2024-05" db="EMBL/GenBank/DDBJ databases">
        <title>Haplotype-resolved chromosome-level genome assembly of Huyou (Citrus changshanensis).</title>
        <authorList>
            <person name="Miao C."/>
            <person name="Chen W."/>
            <person name="Wu Y."/>
            <person name="Wang L."/>
            <person name="Zhao S."/>
            <person name="Grierson D."/>
            <person name="Xu C."/>
            <person name="Chen K."/>
        </authorList>
    </citation>
    <scope>NUCLEOTIDE SEQUENCE [LARGE SCALE GENOMIC DNA]</scope>
    <source>
        <strain evidence="1">01-14</strain>
        <tissue evidence="1">Leaf</tissue>
    </source>
</reference>
<comment type="caution">
    <text evidence="1">The sequence shown here is derived from an EMBL/GenBank/DDBJ whole genome shotgun (WGS) entry which is preliminary data.</text>
</comment>
<dbReference type="SUPFAM" id="SSF53756">
    <property type="entry name" value="UDP-Glycosyltransferase/glycogen phosphorylase"/>
    <property type="match status" value="1"/>
</dbReference>
<evidence type="ECO:0000313" key="2">
    <source>
        <dbReference type="Proteomes" id="UP001428341"/>
    </source>
</evidence>
<dbReference type="Proteomes" id="UP001428341">
    <property type="component" value="Unassembled WGS sequence"/>
</dbReference>
<dbReference type="AlphaFoldDB" id="A0AAP0QJ12"/>
<proteinExistence type="predicted"/>
<evidence type="ECO:0000313" key="1">
    <source>
        <dbReference type="EMBL" id="KAK9194910.1"/>
    </source>
</evidence>
<accession>A0AAP0QJ12</accession>
<keyword evidence="2" id="KW-1185">Reference proteome</keyword>
<protein>
    <submittedName>
        <fullName evidence="1">Uncharacterized protein</fullName>
    </submittedName>
</protein>
<sequence length="97" mass="11011">MTDNSNDDAYQKGFQDGVGTRGQMVGCAPQQKFLSHPSIACALELKVDQMLGDENFKACALELKEKVLNCVREDGQSNKTLNQEFHRVDQSRDYWLR</sequence>